<dbReference type="RefSeq" id="WP_290311090.1">
    <property type="nucleotide sequence ID" value="NZ_JAUFQC010000001.1"/>
</dbReference>
<protein>
    <submittedName>
        <fullName evidence="1">Uncharacterized protein</fullName>
    </submittedName>
</protein>
<comment type="caution">
    <text evidence="1">The sequence shown here is derived from an EMBL/GenBank/DDBJ whole genome shotgun (WGS) entry which is preliminary data.</text>
</comment>
<dbReference type="EMBL" id="JAUFQC010000001">
    <property type="protein sequence ID" value="MDN3609243.1"/>
    <property type="molecule type" value="Genomic_DNA"/>
</dbReference>
<accession>A0ABT8BQN3</accession>
<evidence type="ECO:0000313" key="2">
    <source>
        <dbReference type="Proteomes" id="UP001238540"/>
    </source>
</evidence>
<gene>
    <name evidence="1" type="ORF">QWZ16_05825</name>
</gene>
<keyword evidence="2" id="KW-1185">Reference proteome</keyword>
<evidence type="ECO:0000313" key="1">
    <source>
        <dbReference type="EMBL" id="MDN3609243.1"/>
    </source>
</evidence>
<reference evidence="2" key="1">
    <citation type="journal article" date="2019" name="Int. J. Syst. Evol. Microbiol.">
        <title>The Global Catalogue of Microorganisms (GCM) 10K type strain sequencing project: providing services to taxonomists for standard genome sequencing and annotation.</title>
        <authorList>
            <consortium name="The Broad Institute Genomics Platform"/>
            <consortium name="The Broad Institute Genome Sequencing Center for Infectious Disease"/>
            <person name="Wu L."/>
            <person name="Ma J."/>
        </authorList>
    </citation>
    <scope>NUCLEOTIDE SEQUENCE [LARGE SCALE GENOMIC DNA]</scope>
    <source>
        <strain evidence="2">CECT 7398</strain>
    </source>
</reference>
<sequence>MDAARFAKLERTDSISGALYIILLPYMASKKMVIRKLIESQSPLLRIQGCRKNHSHYVRFLLECAQLHRQVPMNEIEKTDVNQDQNS</sequence>
<organism evidence="1 2">
    <name type="scientific">Vibrio ostreicida</name>
    <dbReference type="NCBI Taxonomy" id="526588"/>
    <lineage>
        <taxon>Bacteria</taxon>
        <taxon>Pseudomonadati</taxon>
        <taxon>Pseudomonadota</taxon>
        <taxon>Gammaproteobacteria</taxon>
        <taxon>Vibrionales</taxon>
        <taxon>Vibrionaceae</taxon>
        <taxon>Vibrio</taxon>
    </lineage>
</organism>
<proteinExistence type="predicted"/>
<name>A0ABT8BQN3_9VIBR</name>
<dbReference type="Proteomes" id="UP001238540">
    <property type="component" value="Unassembled WGS sequence"/>
</dbReference>